<dbReference type="AlphaFoldDB" id="A0A1S5VIG0"/>
<dbReference type="SMR" id="A0A1S5VIG0"/>
<dbReference type="GO" id="GO:0006950">
    <property type="term" value="P:response to stress"/>
    <property type="evidence" value="ECO:0007669"/>
    <property type="project" value="TreeGrafter"/>
</dbReference>
<proteinExistence type="predicted"/>
<dbReference type="SUPFAM" id="SSF46785">
    <property type="entry name" value="Winged helix' DNA-binding domain"/>
    <property type="match status" value="1"/>
</dbReference>
<protein>
    <submittedName>
        <fullName evidence="2">MarR family transcriptional regulator</fullName>
    </submittedName>
</protein>
<dbReference type="InterPro" id="IPR039422">
    <property type="entry name" value="MarR/SlyA-like"/>
</dbReference>
<dbReference type="InterPro" id="IPR036390">
    <property type="entry name" value="WH_DNA-bd_sf"/>
</dbReference>
<name>A0A1S5VIG0_9ACTN</name>
<gene>
    <name evidence="2" type="ORF">forZ</name>
</gene>
<dbReference type="EMBL" id="KX859301">
    <property type="protein sequence ID" value="AQP25574.1"/>
    <property type="molecule type" value="Genomic_DNA"/>
</dbReference>
<organism evidence="2">
    <name type="scientific">Streptomyces sp. KY5</name>
    <dbReference type="NCBI Taxonomy" id="1958824"/>
    <lineage>
        <taxon>Bacteria</taxon>
        <taxon>Bacillati</taxon>
        <taxon>Actinomycetota</taxon>
        <taxon>Actinomycetes</taxon>
        <taxon>Kitasatosporales</taxon>
        <taxon>Streptomycetaceae</taxon>
        <taxon>Streptomyces</taxon>
    </lineage>
</organism>
<dbReference type="SMART" id="SM00347">
    <property type="entry name" value="HTH_MARR"/>
    <property type="match status" value="1"/>
</dbReference>
<dbReference type="PANTHER" id="PTHR33164:SF43">
    <property type="entry name" value="HTH-TYPE TRANSCRIPTIONAL REPRESSOR YETL"/>
    <property type="match status" value="1"/>
</dbReference>
<dbReference type="Pfam" id="PF12802">
    <property type="entry name" value="MarR_2"/>
    <property type="match status" value="1"/>
</dbReference>
<evidence type="ECO:0000259" key="1">
    <source>
        <dbReference type="PROSITE" id="PS50995"/>
    </source>
</evidence>
<feature type="domain" description="HTH marR-type" evidence="1">
    <location>
        <begin position="29"/>
        <end position="168"/>
    </location>
</feature>
<dbReference type="InterPro" id="IPR036388">
    <property type="entry name" value="WH-like_DNA-bd_sf"/>
</dbReference>
<accession>A0A1S5VIG0</accession>
<dbReference type="InterPro" id="IPR000835">
    <property type="entry name" value="HTH_MarR-typ"/>
</dbReference>
<dbReference type="GO" id="GO:0003700">
    <property type="term" value="F:DNA-binding transcription factor activity"/>
    <property type="evidence" value="ECO:0007669"/>
    <property type="project" value="InterPro"/>
</dbReference>
<dbReference type="Gene3D" id="1.10.10.10">
    <property type="entry name" value="Winged helix-like DNA-binding domain superfamily/Winged helix DNA-binding domain"/>
    <property type="match status" value="1"/>
</dbReference>
<reference evidence="2" key="1">
    <citation type="submission" date="2016-09" db="EMBL/GenBank/DDBJ databases">
        <title>Formicamycins, antibacterial polyketides produced by Streptomyces formicae isolated from African Tetraponera plant-ants.</title>
        <authorList>
            <person name="Qin Z."/>
            <person name="Munnoch J.T."/>
            <person name="Devine R."/>
            <person name="Holmes N.A."/>
            <person name="Seipke R.F."/>
            <person name="Wilkinson B."/>
            <person name="Hutchings M.I."/>
        </authorList>
    </citation>
    <scope>NUCLEOTIDE SEQUENCE</scope>
    <source>
        <strain evidence="2">KY5</strain>
    </source>
</reference>
<dbReference type="PROSITE" id="PS50995">
    <property type="entry name" value="HTH_MARR_2"/>
    <property type="match status" value="1"/>
</dbReference>
<sequence length="172" mass="18547">MASPPAGAEPDAAAVELTADASPELADDVKALIRLVTRFTRRVRDSQEAAPEELRALLGDAGLANRHLEPLISLAMDGPASVGELAERLSLGPTTTSQLVNELHRGGLVARVEDDADRRRTIVSVLEPHRSLIEQCARLRLAPLYDALAGISPSARKDFIRTWQLVVAACER</sequence>
<evidence type="ECO:0000313" key="2">
    <source>
        <dbReference type="EMBL" id="AQP25574.1"/>
    </source>
</evidence>
<dbReference type="PANTHER" id="PTHR33164">
    <property type="entry name" value="TRANSCRIPTIONAL REGULATOR, MARR FAMILY"/>
    <property type="match status" value="1"/>
</dbReference>